<accession>A0A8S5MYU1</accession>
<reference evidence="1" key="1">
    <citation type="journal article" date="2021" name="Proc. Natl. Acad. Sci. U.S.A.">
        <title>A Catalog of Tens of Thousands of Viruses from Human Metagenomes Reveals Hidden Associations with Chronic Diseases.</title>
        <authorList>
            <person name="Tisza M.J."/>
            <person name="Buck C.B."/>
        </authorList>
    </citation>
    <scope>NUCLEOTIDE SEQUENCE</scope>
    <source>
        <strain evidence="1">CtCop38</strain>
    </source>
</reference>
<protein>
    <submittedName>
        <fullName evidence="1">Transcription initiation factor IIE, alpha FINGER, Transcription</fullName>
    </submittedName>
</protein>
<name>A0A8S5MYU1_9CAUD</name>
<sequence>MRTDDRGIHYVDCMFCGQEWIVSRFVKEPYACPYCRAMYKNFNPPQSKKKKKGKV</sequence>
<proteinExistence type="predicted"/>
<evidence type="ECO:0000313" key="1">
    <source>
        <dbReference type="EMBL" id="DAD87376.1"/>
    </source>
</evidence>
<dbReference type="EMBL" id="BK015019">
    <property type="protein sequence ID" value="DAD87376.1"/>
    <property type="molecule type" value="Genomic_DNA"/>
</dbReference>
<organism evidence="1">
    <name type="scientific">Myoviridae sp. ctCop38</name>
    <dbReference type="NCBI Taxonomy" id="2826632"/>
    <lineage>
        <taxon>Viruses</taxon>
        <taxon>Duplodnaviria</taxon>
        <taxon>Heunggongvirae</taxon>
        <taxon>Uroviricota</taxon>
        <taxon>Caudoviricetes</taxon>
    </lineage>
</organism>